<comment type="caution">
    <text evidence="2">The sequence shown here is derived from an EMBL/GenBank/DDBJ whole genome shotgun (WGS) entry which is preliminary data.</text>
</comment>
<name>A0A4U0NBD0_9ACTN</name>
<protein>
    <submittedName>
        <fullName evidence="2">Uncharacterized protein</fullName>
    </submittedName>
</protein>
<gene>
    <name evidence="2" type="ORF">FCH28_22200</name>
</gene>
<organism evidence="2 3">
    <name type="scientific">Streptomyces piniterrae</name>
    <dbReference type="NCBI Taxonomy" id="2571125"/>
    <lineage>
        <taxon>Bacteria</taxon>
        <taxon>Bacillati</taxon>
        <taxon>Actinomycetota</taxon>
        <taxon>Actinomycetes</taxon>
        <taxon>Kitasatosporales</taxon>
        <taxon>Streptomycetaceae</taxon>
        <taxon>Streptomyces</taxon>
    </lineage>
</organism>
<evidence type="ECO:0000313" key="3">
    <source>
        <dbReference type="Proteomes" id="UP000308697"/>
    </source>
</evidence>
<dbReference type="Proteomes" id="UP000308697">
    <property type="component" value="Unassembled WGS sequence"/>
</dbReference>
<evidence type="ECO:0000313" key="2">
    <source>
        <dbReference type="EMBL" id="TJZ51200.1"/>
    </source>
</evidence>
<sequence length="114" mass="12369">MRSATNWRLLLAVQETARRRDLEHVRALPAAPGGMAEIFRTFNLALALAVEAATDDRPDYREVLAPVVQALAHVTSGRRGAAVDLLTDFGEQAERMGGESGWNGKSSRTPSPAR</sequence>
<reference evidence="2 3" key="1">
    <citation type="submission" date="2019-04" db="EMBL/GenBank/DDBJ databases">
        <title>Streptomyces piniterrae sp. nov., a heliquinomycin-producing actinomycete isolated from rhizosphere soil of Pinus yunnanensis.</title>
        <authorList>
            <person name="Zhuang X."/>
            <person name="Zhao J."/>
        </authorList>
    </citation>
    <scope>NUCLEOTIDE SEQUENCE [LARGE SCALE GENOMIC DNA]</scope>
    <source>
        <strain evidence="3">jys28</strain>
    </source>
</reference>
<feature type="compositionally biased region" description="Polar residues" evidence="1">
    <location>
        <begin position="103"/>
        <end position="114"/>
    </location>
</feature>
<proteinExistence type="predicted"/>
<dbReference type="AlphaFoldDB" id="A0A4U0NBD0"/>
<keyword evidence="3" id="KW-1185">Reference proteome</keyword>
<evidence type="ECO:0000256" key="1">
    <source>
        <dbReference type="SAM" id="MobiDB-lite"/>
    </source>
</evidence>
<feature type="region of interest" description="Disordered" evidence="1">
    <location>
        <begin position="94"/>
        <end position="114"/>
    </location>
</feature>
<dbReference type="RefSeq" id="WP_136741831.1">
    <property type="nucleotide sequence ID" value="NZ_SUMB01000007.1"/>
</dbReference>
<dbReference type="EMBL" id="SUMB01000007">
    <property type="protein sequence ID" value="TJZ51200.1"/>
    <property type="molecule type" value="Genomic_DNA"/>
</dbReference>
<accession>A0A4U0NBD0</accession>
<dbReference type="OrthoDB" id="4058908at2"/>